<dbReference type="PANTHER" id="PTHR24121">
    <property type="entry name" value="NO MECHANORECEPTOR POTENTIAL C, ISOFORM D-RELATED"/>
    <property type="match status" value="1"/>
</dbReference>
<comment type="caution">
    <text evidence="2">The sequence shown here is derived from an EMBL/GenBank/DDBJ whole genome shotgun (WGS) entry which is preliminary data.</text>
</comment>
<feature type="compositionally biased region" description="Low complexity" evidence="1">
    <location>
        <begin position="231"/>
        <end position="241"/>
    </location>
</feature>
<dbReference type="PANTHER" id="PTHR24121:SF15">
    <property type="entry name" value="ANKYRIN REPEAT PROTEIN"/>
    <property type="match status" value="1"/>
</dbReference>
<name>A0A978U806_ZIZJJ</name>
<evidence type="ECO:0000313" key="2">
    <source>
        <dbReference type="EMBL" id="KAH7510570.1"/>
    </source>
</evidence>
<gene>
    <name evidence="2" type="ORF">FEM48_ZijujUnG0111500</name>
</gene>
<dbReference type="SUPFAM" id="SSF48403">
    <property type="entry name" value="Ankyrin repeat"/>
    <property type="match status" value="1"/>
</dbReference>
<accession>A0A978U806</accession>
<dbReference type="Gene3D" id="1.25.40.20">
    <property type="entry name" value="Ankyrin repeat-containing domain"/>
    <property type="match status" value="1"/>
</dbReference>
<evidence type="ECO:0000256" key="1">
    <source>
        <dbReference type="SAM" id="MobiDB-lite"/>
    </source>
</evidence>
<dbReference type="AlphaFoldDB" id="A0A978U806"/>
<dbReference type="EMBL" id="JAEACU010000459">
    <property type="protein sequence ID" value="KAH7510570.1"/>
    <property type="molecule type" value="Genomic_DNA"/>
</dbReference>
<feature type="region of interest" description="Disordered" evidence="1">
    <location>
        <begin position="228"/>
        <end position="267"/>
    </location>
</feature>
<dbReference type="Pfam" id="PF12796">
    <property type="entry name" value="Ank_2"/>
    <property type="match status" value="1"/>
</dbReference>
<dbReference type="InterPro" id="IPR002110">
    <property type="entry name" value="Ankyrin_rpt"/>
</dbReference>
<dbReference type="Proteomes" id="UP000813462">
    <property type="component" value="Unassembled WGS sequence"/>
</dbReference>
<dbReference type="SMART" id="SM00248">
    <property type="entry name" value="ANK"/>
    <property type="match status" value="4"/>
</dbReference>
<feature type="compositionally biased region" description="Polar residues" evidence="1">
    <location>
        <begin position="252"/>
        <end position="266"/>
    </location>
</feature>
<sequence>METPRSSTKMSRGTENQTLFKMAMKGKWREVVDLCQENLDLISQKITKTGATALHVAITENQFDAVRELVKLIIKDDKKEALRAKTEKGDTPIHLAASMGSTPTCRWMVEADPTLIGDRNIDGETPLFLAASHGKKRAFLYLHSRGSIDERYSYSKRADGDTTLHSAIEREFMDLAFLIILEYEKLVDSVNEKGYTALHLLAKKPAAFPSGLSVELYVDDEIDNKDKSYDSSDTSVDSTVTQEEETADVEKQATTSNNKDVQSKTSQESKKLAEKRFMFRDFIGFCATETLGLIEPGKGKCI</sequence>
<organism evidence="2 3">
    <name type="scientific">Ziziphus jujuba var. spinosa</name>
    <dbReference type="NCBI Taxonomy" id="714518"/>
    <lineage>
        <taxon>Eukaryota</taxon>
        <taxon>Viridiplantae</taxon>
        <taxon>Streptophyta</taxon>
        <taxon>Embryophyta</taxon>
        <taxon>Tracheophyta</taxon>
        <taxon>Spermatophyta</taxon>
        <taxon>Magnoliopsida</taxon>
        <taxon>eudicotyledons</taxon>
        <taxon>Gunneridae</taxon>
        <taxon>Pentapetalae</taxon>
        <taxon>rosids</taxon>
        <taxon>fabids</taxon>
        <taxon>Rosales</taxon>
        <taxon>Rhamnaceae</taxon>
        <taxon>Paliureae</taxon>
        <taxon>Ziziphus</taxon>
    </lineage>
</organism>
<reference evidence="2" key="1">
    <citation type="journal article" date="2021" name="Front. Plant Sci.">
        <title>Chromosome-Scale Genome Assembly for Chinese Sour Jujube and Insights Into Its Genome Evolution and Domestication Signature.</title>
        <authorList>
            <person name="Shen L.-Y."/>
            <person name="Luo H."/>
            <person name="Wang X.-L."/>
            <person name="Wang X.-M."/>
            <person name="Qiu X.-J."/>
            <person name="Liu H."/>
            <person name="Zhou S.-S."/>
            <person name="Jia K.-H."/>
            <person name="Nie S."/>
            <person name="Bao Y.-T."/>
            <person name="Zhang R.-G."/>
            <person name="Yun Q.-Z."/>
            <person name="Chai Y.-H."/>
            <person name="Lu J.-Y."/>
            <person name="Li Y."/>
            <person name="Zhao S.-W."/>
            <person name="Mao J.-F."/>
            <person name="Jia S.-G."/>
            <person name="Mao Y.-M."/>
        </authorList>
    </citation>
    <scope>NUCLEOTIDE SEQUENCE</scope>
    <source>
        <strain evidence="2">AT0</strain>
        <tissue evidence="2">Leaf</tissue>
    </source>
</reference>
<dbReference type="InterPro" id="IPR036770">
    <property type="entry name" value="Ankyrin_rpt-contain_sf"/>
</dbReference>
<evidence type="ECO:0000313" key="3">
    <source>
        <dbReference type="Proteomes" id="UP000813462"/>
    </source>
</evidence>
<proteinExistence type="predicted"/>
<protein>
    <submittedName>
        <fullName evidence="2">Uncharacterized protein</fullName>
    </submittedName>
</protein>